<dbReference type="InterPro" id="IPR046342">
    <property type="entry name" value="CBS_dom_sf"/>
</dbReference>
<evidence type="ECO:0000259" key="4">
    <source>
        <dbReference type="PROSITE" id="PS50111"/>
    </source>
</evidence>
<evidence type="ECO:0000313" key="6">
    <source>
        <dbReference type="Proteomes" id="UP000838686"/>
    </source>
</evidence>
<dbReference type="PANTHER" id="PTHR32089">
    <property type="entry name" value="METHYL-ACCEPTING CHEMOTAXIS PROTEIN MCPB"/>
    <property type="match status" value="1"/>
</dbReference>
<name>A0ABN8GDT6_9BACL</name>
<dbReference type="PROSITE" id="PS50111">
    <property type="entry name" value="CHEMOTAXIS_TRANSDUC_2"/>
    <property type="match status" value="1"/>
</dbReference>
<accession>A0ABN8GDT6</accession>
<feature type="domain" description="Methyl-accepting transducer" evidence="4">
    <location>
        <begin position="160"/>
        <end position="377"/>
    </location>
</feature>
<keyword evidence="1 3" id="KW-0807">Transducer</keyword>
<organism evidence="5 6">
    <name type="scientific">Paenibacillus plantiphilus</name>
    <dbReference type="NCBI Taxonomy" id="2905650"/>
    <lineage>
        <taxon>Bacteria</taxon>
        <taxon>Bacillati</taxon>
        <taxon>Bacillota</taxon>
        <taxon>Bacilli</taxon>
        <taxon>Bacillales</taxon>
        <taxon>Paenibacillaceae</taxon>
        <taxon>Paenibacillus</taxon>
    </lineage>
</organism>
<dbReference type="Pfam" id="PF00015">
    <property type="entry name" value="MCPsignal"/>
    <property type="match status" value="1"/>
</dbReference>
<evidence type="ECO:0000313" key="5">
    <source>
        <dbReference type="EMBL" id="CAH1206379.1"/>
    </source>
</evidence>
<dbReference type="SUPFAM" id="SSF58104">
    <property type="entry name" value="Methyl-accepting chemotaxis protein (MCP) signaling domain"/>
    <property type="match status" value="1"/>
</dbReference>
<proteinExistence type="inferred from homology"/>
<reference evidence="5" key="1">
    <citation type="submission" date="2022-01" db="EMBL/GenBank/DDBJ databases">
        <authorList>
            <person name="Criscuolo A."/>
        </authorList>
    </citation>
    <scope>NUCLEOTIDE SEQUENCE</scope>
    <source>
        <strain evidence="5">CIP111893</strain>
    </source>
</reference>
<gene>
    <name evidence="5" type="ORF">PAECIP111893_02534</name>
</gene>
<dbReference type="SUPFAM" id="SSF54631">
    <property type="entry name" value="CBS-domain pair"/>
    <property type="match status" value="1"/>
</dbReference>
<dbReference type="RefSeq" id="WP_236342856.1">
    <property type="nucleotide sequence ID" value="NZ_CAKMMF010000012.1"/>
</dbReference>
<dbReference type="InterPro" id="IPR004090">
    <property type="entry name" value="Chemotax_Me-accpt_rcpt"/>
</dbReference>
<dbReference type="PANTHER" id="PTHR32089:SF112">
    <property type="entry name" value="LYSOZYME-LIKE PROTEIN-RELATED"/>
    <property type="match status" value="1"/>
</dbReference>
<comment type="similarity">
    <text evidence="2">Belongs to the methyl-accepting chemotaxis (MCP) protein family.</text>
</comment>
<keyword evidence="6" id="KW-1185">Reference proteome</keyword>
<dbReference type="SMART" id="SM00283">
    <property type="entry name" value="MA"/>
    <property type="match status" value="1"/>
</dbReference>
<evidence type="ECO:0000256" key="2">
    <source>
        <dbReference type="ARBA" id="ARBA00029447"/>
    </source>
</evidence>
<protein>
    <recommendedName>
        <fullName evidence="4">Methyl-accepting transducer domain-containing protein</fullName>
    </recommendedName>
</protein>
<evidence type="ECO:0000256" key="3">
    <source>
        <dbReference type="PROSITE-ProRule" id="PRU00284"/>
    </source>
</evidence>
<dbReference type="PRINTS" id="PR00260">
    <property type="entry name" value="CHEMTRNSDUCR"/>
</dbReference>
<dbReference type="InterPro" id="IPR004089">
    <property type="entry name" value="MCPsignal_dom"/>
</dbReference>
<sequence>MTVTWMEAAVAAKETVVVNIVERESNEKLLREFIRKAPVVQGTYTCKEVIDQFGLQPDCNCIVVCDEANKPLGLVMKSRLSIIETHRFGREIYYGRSIVKLMDTEPLVVDKMISPQELLDRALGRDEATLYDCVILTDGGSFLGVMTVADLLRLSRVLQQQSVASQIRTVNGAESMINEIDKSVVNVLSAAQLGEKMSETMVDLTLKGKNELDKVTGAIRSLNENATKQEGQIQELQESADSIGSVSKLIRDLADQCNLLAVNATIEAARAGEHGRSFAVVANEVRHLAARTKQSADEINKMIKTIMEAVRLTVDLVGMGRTETESSQANIGVAFQVFEQLFHAAANNSKSAKEIGRLSSQAYQQSERVIGEMKRLVGEMQTGRGSQI</sequence>
<dbReference type="Gene3D" id="1.10.287.950">
    <property type="entry name" value="Methyl-accepting chemotaxis protein"/>
    <property type="match status" value="1"/>
</dbReference>
<comment type="caution">
    <text evidence="5">The sequence shown here is derived from an EMBL/GenBank/DDBJ whole genome shotgun (WGS) entry which is preliminary data.</text>
</comment>
<evidence type="ECO:0000256" key="1">
    <source>
        <dbReference type="ARBA" id="ARBA00023224"/>
    </source>
</evidence>
<dbReference type="EMBL" id="CAKMMF010000012">
    <property type="protein sequence ID" value="CAH1206379.1"/>
    <property type="molecule type" value="Genomic_DNA"/>
</dbReference>
<dbReference type="Proteomes" id="UP000838686">
    <property type="component" value="Unassembled WGS sequence"/>
</dbReference>